<feature type="transmembrane region" description="Helical" evidence="1">
    <location>
        <begin position="255"/>
        <end position="273"/>
    </location>
</feature>
<dbReference type="InterPro" id="IPR022270">
    <property type="entry name" value="Blh_diox"/>
</dbReference>
<dbReference type="NCBIfam" id="TIGR03753">
    <property type="entry name" value="blh_monoox"/>
    <property type="match status" value="1"/>
</dbReference>
<sequence>MNKTHTSHIIYQVLAGAAALLLNLLFPDFIHEVRFWVLAIVIIVIGMPHGALDHVIAFKAFRRAKNTRNQLIFYISYLSIMAIYGVLWFLSPLTGLILFLLMTLYHFGQADAERFSLEGFAKHILLYSRGLTIVGLILFGSDPFYSSVVIEEVTGFSFSDQLFGVMEPYIFTLTFALTYPVMFLLVSLLKSPELLRSWFTADALVVSLLFSFGEPIFVFSVYFGCWHAFNHTKTMLNYLNKFGMNVSFKWFYKNTFLYSVLSYAGLIVLYFALQAFGNADLLVALLFILISVLTLPHMFVVEKMYGNFNPE</sequence>
<feature type="binding site" evidence="1">
    <location>
        <position position="49"/>
    </location>
    <ligand>
        <name>Fe cation</name>
        <dbReference type="ChEBI" id="CHEBI:24875"/>
    </ligand>
</feature>
<keyword evidence="1" id="KW-1003">Cell membrane</keyword>
<comment type="caution">
    <text evidence="2">The sequence shown here is derived from an EMBL/GenBank/DDBJ whole genome shotgun (WGS) entry which is preliminary data.</text>
</comment>
<gene>
    <name evidence="2" type="ORF">ACFSVN_08480</name>
</gene>
<keyword evidence="1" id="KW-0472">Membrane</keyword>
<keyword evidence="3" id="KW-1185">Reference proteome</keyword>
<dbReference type="EC" id="1.13.11.63" evidence="1"/>
<keyword evidence="1" id="KW-0812">Transmembrane</keyword>
<comment type="similarity">
    <text evidence="1">Belongs to the Brp/Blh beta-carotene diooxygenase family.</text>
</comment>
<reference evidence="3" key="1">
    <citation type="journal article" date="2019" name="Int. J. Syst. Evol. Microbiol.">
        <title>The Global Catalogue of Microorganisms (GCM) 10K type strain sequencing project: providing services to taxonomists for standard genome sequencing and annotation.</title>
        <authorList>
            <consortium name="The Broad Institute Genomics Platform"/>
            <consortium name="The Broad Institute Genome Sequencing Center for Infectious Disease"/>
            <person name="Wu L."/>
            <person name="Ma J."/>
        </authorList>
    </citation>
    <scope>NUCLEOTIDE SEQUENCE [LARGE SCALE GENOMIC DNA]</scope>
    <source>
        <strain evidence="3">KCTC 52042</strain>
    </source>
</reference>
<feature type="transmembrane region" description="Helical" evidence="1">
    <location>
        <begin position="9"/>
        <end position="27"/>
    </location>
</feature>
<keyword evidence="1" id="KW-0223">Dioxygenase</keyword>
<evidence type="ECO:0000256" key="1">
    <source>
        <dbReference type="HAMAP-Rule" id="MF_02093"/>
    </source>
</evidence>
<organism evidence="2 3">
    <name type="scientific">Gracilimonas halophila</name>
    <dbReference type="NCBI Taxonomy" id="1834464"/>
    <lineage>
        <taxon>Bacteria</taxon>
        <taxon>Pseudomonadati</taxon>
        <taxon>Balneolota</taxon>
        <taxon>Balneolia</taxon>
        <taxon>Balneolales</taxon>
        <taxon>Balneolaceae</taxon>
        <taxon>Gracilimonas</taxon>
    </lineage>
</organism>
<feature type="transmembrane region" description="Helical" evidence="1">
    <location>
        <begin position="33"/>
        <end position="51"/>
    </location>
</feature>
<feature type="binding site" evidence="1">
    <location>
        <position position="227"/>
    </location>
    <ligand>
        <name>Fe cation</name>
        <dbReference type="ChEBI" id="CHEBI:24875"/>
    </ligand>
</feature>
<dbReference type="Pfam" id="PF15461">
    <property type="entry name" value="BCD"/>
    <property type="match status" value="1"/>
</dbReference>
<accession>A0ABW5JJ77</accession>
<feature type="binding site" evidence="1">
    <location>
        <position position="106"/>
    </location>
    <ligand>
        <name>Fe cation</name>
        <dbReference type="ChEBI" id="CHEBI:24875"/>
    </ligand>
</feature>
<dbReference type="RefSeq" id="WP_390300968.1">
    <property type="nucleotide sequence ID" value="NZ_JBHULI010000024.1"/>
</dbReference>
<name>A0ABW5JJ77_9BACT</name>
<dbReference type="Proteomes" id="UP001597460">
    <property type="component" value="Unassembled WGS sequence"/>
</dbReference>
<keyword evidence="1" id="KW-0560">Oxidoreductase</keyword>
<feature type="transmembrane region" description="Helical" evidence="1">
    <location>
        <begin position="169"/>
        <end position="189"/>
    </location>
</feature>
<dbReference type="HAMAP" id="MF_02093">
    <property type="entry name" value="Beta_carotene_diox"/>
    <property type="match status" value="1"/>
</dbReference>
<keyword evidence="1" id="KW-0408">Iron</keyword>
<evidence type="ECO:0000313" key="2">
    <source>
        <dbReference type="EMBL" id="MFD2532478.1"/>
    </source>
</evidence>
<keyword evidence="1" id="KW-1133">Transmembrane helix</keyword>
<comment type="function">
    <text evidence="1">Catalyzes the cleavage of beta-carotene at its central double bond (15,15') to yield two molecules of all-trans-retinal.</text>
</comment>
<feature type="transmembrane region" description="Helical" evidence="1">
    <location>
        <begin position="201"/>
        <end position="229"/>
    </location>
</feature>
<comment type="catalytic activity">
    <reaction evidence="1">
        <text>all-trans-beta-carotene + O2 = 2 all-trans-retinal</text>
        <dbReference type="Rhea" id="RHEA:32887"/>
        <dbReference type="ChEBI" id="CHEBI:15379"/>
        <dbReference type="ChEBI" id="CHEBI:17579"/>
        <dbReference type="ChEBI" id="CHEBI:17898"/>
        <dbReference type="EC" id="1.13.11.63"/>
    </reaction>
</comment>
<feature type="transmembrane region" description="Helical" evidence="1">
    <location>
        <begin position="71"/>
        <end position="90"/>
    </location>
</feature>
<dbReference type="EMBL" id="JBHULI010000024">
    <property type="protein sequence ID" value="MFD2532478.1"/>
    <property type="molecule type" value="Genomic_DNA"/>
</dbReference>
<evidence type="ECO:0000313" key="3">
    <source>
        <dbReference type="Proteomes" id="UP001597460"/>
    </source>
</evidence>
<feature type="binding site" evidence="1">
    <location>
        <position position="231"/>
    </location>
    <ligand>
        <name>Fe cation</name>
        <dbReference type="ChEBI" id="CHEBI:24875"/>
    </ligand>
</feature>
<feature type="transmembrane region" description="Helical" evidence="1">
    <location>
        <begin position="124"/>
        <end position="141"/>
    </location>
</feature>
<comment type="cofactor">
    <cofactor evidence="1">
        <name>Fe(2+)</name>
        <dbReference type="ChEBI" id="CHEBI:29033"/>
    </cofactor>
</comment>
<comment type="subcellular location">
    <subcellularLocation>
        <location evidence="1">Cell membrane</location>
        <topology evidence="1">Multi-pass membrane protein</topology>
    </subcellularLocation>
</comment>
<keyword evidence="1" id="KW-0479">Metal-binding</keyword>
<protein>
    <recommendedName>
        <fullName evidence="1">Probable beta-carotene 15,15'-dioxygenase</fullName>
        <ecNumber evidence="1">1.13.11.63</ecNumber>
    </recommendedName>
</protein>
<feature type="transmembrane region" description="Helical" evidence="1">
    <location>
        <begin position="280"/>
        <end position="301"/>
    </location>
</feature>
<proteinExistence type="inferred from homology"/>